<dbReference type="GO" id="GO:0000272">
    <property type="term" value="P:polysaccharide catabolic process"/>
    <property type="evidence" value="ECO:0007669"/>
    <property type="project" value="InterPro"/>
</dbReference>
<dbReference type="SUPFAM" id="SSF51445">
    <property type="entry name" value="(Trans)glycosidases"/>
    <property type="match status" value="1"/>
</dbReference>
<comment type="similarity">
    <text evidence="3">Belongs to the glycosyl hydrolase 5 (cellulase A) family.</text>
</comment>
<feature type="domain" description="Glycoside hydrolase family 5" evidence="4">
    <location>
        <begin position="75"/>
        <end position="341"/>
    </location>
</feature>
<accession>A0A1Z4LNR8</accession>
<evidence type="ECO:0000256" key="3">
    <source>
        <dbReference type="RuleBase" id="RU361153"/>
    </source>
</evidence>
<keyword evidence="2 3" id="KW-0326">Glycosidase</keyword>
<name>A0A1Z4LNR8_9CYAN</name>
<dbReference type="Pfam" id="PF00150">
    <property type="entry name" value="Cellulase"/>
    <property type="match status" value="1"/>
</dbReference>
<dbReference type="Proteomes" id="UP000218418">
    <property type="component" value="Chromosome"/>
</dbReference>
<reference evidence="5 6" key="1">
    <citation type="submission" date="2017-06" db="EMBL/GenBank/DDBJ databases">
        <title>Genome sequencing of cyanobaciteial culture collection at National Institute for Environmental Studies (NIES).</title>
        <authorList>
            <person name="Hirose Y."/>
            <person name="Shimura Y."/>
            <person name="Fujisawa T."/>
            <person name="Nakamura Y."/>
            <person name="Kawachi M."/>
        </authorList>
    </citation>
    <scope>NUCLEOTIDE SEQUENCE [LARGE SCALE GENOMIC DNA]</scope>
    <source>
        <strain evidence="5 6">NIES-267</strain>
    </source>
</reference>
<evidence type="ECO:0000256" key="1">
    <source>
        <dbReference type="ARBA" id="ARBA00022801"/>
    </source>
</evidence>
<proteinExistence type="inferred from homology"/>
<protein>
    <recommendedName>
        <fullName evidence="4">Glycoside hydrolase family 5 domain-containing protein</fullName>
    </recommendedName>
</protein>
<dbReference type="InterPro" id="IPR001547">
    <property type="entry name" value="Glyco_hydro_5"/>
</dbReference>
<organism evidence="5 6">
    <name type="scientific">Calothrix parasitica NIES-267</name>
    <dbReference type="NCBI Taxonomy" id="1973488"/>
    <lineage>
        <taxon>Bacteria</taxon>
        <taxon>Bacillati</taxon>
        <taxon>Cyanobacteriota</taxon>
        <taxon>Cyanophyceae</taxon>
        <taxon>Nostocales</taxon>
        <taxon>Calotrichaceae</taxon>
        <taxon>Calothrix</taxon>
    </lineage>
</organism>
<dbReference type="AlphaFoldDB" id="A0A1Z4LNR8"/>
<dbReference type="InterPro" id="IPR017853">
    <property type="entry name" value="GH"/>
</dbReference>
<keyword evidence="1 3" id="KW-0378">Hydrolase</keyword>
<evidence type="ECO:0000313" key="6">
    <source>
        <dbReference type="Proteomes" id="UP000218418"/>
    </source>
</evidence>
<dbReference type="Gene3D" id="3.20.20.80">
    <property type="entry name" value="Glycosidases"/>
    <property type="match status" value="1"/>
</dbReference>
<dbReference type="PANTHER" id="PTHR34142:SF1">
    <property type="entry name" value="GLYCOSIDE HYDROLASE FAMILY 5 DOMAIN-CONTAINING PROTEIN"/>
    <property type="match status" value="1"/>
</dbReference>
<evidence type="ECO:0000313" key="5">
    <source>
        <dbReference type="EMBL" id="BAY82859.1"/>
    </source>
</evidence>
<keyword evidence="6" id="KW-1185">Reference proteome</keyword>
<dbReference type="OrthoDB" id="220114at2"/>
<evidence type="ECO:0000259" key="4">
    <source>
        <dbReference type="Pfam" id="PF00150"/>
    </source>
</evidence>
<dbReference type="PANTHER" id="PTHR34142">
    <property type="entry name" value="ENDO-BETA-1,4-GLUCANASE A"/>
    <property type="match status" value="1"/>
</dbReference>
<dbReference type="GO" id="GO:0004553">
    <property type="term" value="F:hydrolase activity, hydrolyzing O-glycosyl compounds"/>
    <property type="evidence" value="ECO:0007669"/>
    <property type="project" value="InterPro"/>
</dbReference>
<dbReference type="EMBL" id="AP018227">
    <property type="protein sequence ID" value="BAY82859.1"/>
    <property type="molecule type" value="Genomic_DNA"/>
</dbReference>
<evidence type="ECO:0000256" key="2">
    <source>
        <dbReference type="ARBA" id="ARBA00023295"/>
    </source>
</evidence>
<gene>
    <name evidence="5" type="ORF">NIES267_23440</name>
</gene>
<sequence>MISRKKTISLIIIFTLTLCLIPLLNLFVNANQLLKNDNSVNMVGKEFQVWGTNIISPEGKRFIPIGTNINGWNFMGWDSEDPGGAAKLVDSIADDWNFNTVRAVVGLKEQKWQGQRMSQWKWSTHRDLALQSLDKIVSAFTSKKVVVMIDAHDWTCRYPQGNDLLLLDDFWKTVAKRYKNNPYVWFNIINEPGVVSKHRPISPEWVEIHQQFIQLIRDRVGAKNPIVVDADSCGQDSDSWDLEMVDEKSSAILSQGDKLKYFDGKKYDSIIFSLHVYDLWAHGYKKMDEKFINYLKRVREKGHALLIGEVGNSGEDDTNRFQAPGLVYRNALPRGVGMLAWHFQPGDKFGLVTTGKKWGTEIDNKTNPRNLSKGFGEYFWPSRIKQALSS</sequence>